<gene>
    <name evidence="2" type="ORF">GJU39_06055</name>
</gene>
<dbReference type="AlphaFoldDB" id="A0A7K0FVS1"/>
<dbReference type="OrthoDB" id="9875091at2"/>
<accession>A0A7K0FVS1</accession>
<dbReference type="Proteomes" id="UP000487757">
    <property type="component" value="Unassembled WGS sequence"/>
</dbReference>
<feature type="region of interest" description="Disordered" evidence="1">
    <location>
        <begin position="23"/>
        <end position="59"/>
    </location>
</feature>
<dbReference type="EMBL" id="WKKH01000006">
    <property type="protein sequence ID" value="MRX75648.1"/>
    <property type="molecule type" value="Genomic_DNA"/>
</dbReference>
<feature type="compositionally biased region" description="Basic and acidic residues" evidence="1">
    <location>
        <begin position="25"/>
        <end position="40"/>
    </location>
</feature>
<name>A0A7K0FVS1_9SPHI</name>
<evidence type="ECO:0000256" key="1">
    <source>
        <dbReference type="SAM" id="MobiDB-lite"/>
    </source>
</evidence>
<dbReference type="PROSITE" id="PS51257">
    <property type="entry name" value="PROKAR_LIPOPROTEIN"/>
    <property type="match status" value="1"/>
</dbReference>
<proteinExistence type="predicted"/>
<keyword evidence="3" id="KW-1185">Reference proteome</keyword>
<sequence length="59" mass="6432">MKTTHSLLFTFLVVIISSCQNPSDRAVKGNGKRDYGDTLNKDSVQAPKRLDAQDTVGGH</sequence>
<reference evidence="2 3" key="1">
    <citation type="submission" date="2019-11" db="EMBL/GenBank/DDBJ databases">
        <title>Pedobacter petrophilus genome.</title>
        <authorList>
            <person name="Feldbauer M.J."/>
            <person name="Newman J.D."/>
        </authorList>
    </citation>
    <scope>NUCLEOTIDE SEQUENCE [LARGE SCALE GENOMIC DNA]</scope>
    <source>
        <strain evidence="2 3">LMG 29686</strain>
    </source>
</reference>
<evidence type="ECO:0000313" key="3">
    <source>
        <dbReference type="Proteomes" id="UP000487757"/>
    </source>
</evidence>
<dbReference type="RefSeq" id="WP_154279806.1">
    <property type="nucleotide sequence ID" value="NZ_JBHUJQ010000001.1"/>
</dbReference>
<organism evidence="2 3">
    <name type="scientific">Pedobacter petrophilus</name>
    <dbReference type="NCBI Taxonomy" id="1908241"/>
    <lineage>
        <taxon>Bacteria</taxon>
        <taxon>Pseudomonadati</taxon>
        <taxon>Bacteroidota</taxon>
        <taxon>Sphingobacteriia</taxon>
        <taxon>Sphingobacteriales</taxon>
        <taxon>Sphingobacteriaceae</taxon>
        <taxon>Pedobacter</taxon>
    </lineage>
</organism>
<protein>
    <submittedName>
        <fullName evidence="2">Uncharacterized protein</fullName>
    </submittedName>
</protein>
<evidence type="ECO:0000313" key="2">
    <source>
        <dbReference type="EMBL" id="MRX75648.1"/>
    </source>
</evidence>
<comment type="caution">
    <text evidence="2">The sequence shown here is derived from an EMBL/GenBank/DDBJ whole genome shotgun (WGS) entry which is preliminary data.</text>
</comment>